<evidence type="ECO:0000313" key="4">
    <source>
        <dbReference type="EMBL" id="SVD23357.1"/>
    </source>
</evidence>
<feature type="non-terminal residue" evidence="4">
    <location>
        <position position="259"/>
    </location>
</feature>
<reference evidence="4" key="1">
    <citation type="submission" date="2018-05" db="EMBL/GenBank/DDBJ databases">
        <authorList>
            <person name="Lanie J.A."/>
            <person name="Ng W.-L."/>
            <person name="Kazmierczak K.M."/>
            <person name="Andrzejewski T.M."/>
            <person name="Davidsen T.M."/>
            <person name="Wayne K.J."/>
            <person name="Tettelin H."/>
            <person name="Glass J.I."/>
            <person name="Rusch D."/>
            <person name="Podicherti R."/>
            <person name="Tsui H.-C.T."/>
            <person name="Winkler M.E."/>
        </authorList>
    </citation>
    <scope>NUCLEOTIDE SEQUENCE</scope>
</reference>
<feature type="non-terminal residue" evidence="4">
    <location>
        <position position="1"/>
    </location>
</feature>
<evidence type="ECO:0008006" key="5">
    <source>
        <dbReference type="Google" id="ProtNLM"/>
    </source>
</evidence>
<evidence type="ECO:0000256" key="3">
    <source>
        <dbReference type="SAM" id="Phobius"/>
    </source>
</evidence>
<gene>
    <name evidence="4" type="ORF">METZ01_LOCUS376211</name>
</gene>
<dbReference type="PANTHER" id="PTHR13799:SF14">
    <property type="entry name" value="GTP CYCLOHYDROLASE 1 TYPE 2 HOMOLOG"/>
    <property type="match status" value="1"/>
</dbReference>
<keyword evidence="2" id="KW-0479">Metal-binding</keyword>
<keyword evidence="3" id="KW-0812">Transmembrane</keyword>
<evidence type="ECO:0000256" key="2">
    <source>
        <dbReference type="ARBA" id="ARBA00022723"/>
    </source>
</evidence>
<dbReference type="NCBIfam" id="TIGR00486">
    <property type="entry name" value="YbgI_SA1388"/>
    <property type="match status" value="1"/>
</dbReference>
<keyword evidence="3" id="KW-1133">Transmembrane helix</keyword>
<dbReference type="Pfam" id="PF01784">
    <property type="entry name" value="DUF34_NIF3"/>
    <property type="match status" value="1"/>
</dbReference>
<comment type="similarity">
    <text evidence="1">Belongs to the GTP cyclohydrolase I type 2/NIF3 family.</text>
</comment>
<dbReference type="PANTHER" id="PTHR13799">
    <property type="entry name" value="NGG1 INTERACTING FACTOR 3"/>
    <property type="match status" value="1"/>
</dbReference>
<evidence type="ECO:0000256" key="1">
    <source>
        <dbReference type="ARBA" id="ARBA00006964"/>
    </source>
</evidence>
<dbReference type="InterPro" id="IPR036069">
    <property type="entry name" value="DUF34/NIF3_sf"/>
</dbReference>
<dbReference type="EMBL" id="UINC01137798">
    <property type="protein sequence ID" value="SVD23357.1"/>
    <property type="molecule type" value="Genomic_DNA"/>
</dbReference>
<dbReference type="GO" id="GO:0005737">
    <property type="term" value="C:cytoplasm"/>
    <property type="evidence" value="ECO:0007669"/>
    <property type="project" value="TreeGrafter"/>
</dbReference>
<proteinExistence type="inferred from homology"/>
<keyword evidence="3" id="KW-0472">Membrane</keyword>
<dbReference type="Gene3D" id="3.40.1390.30">
    <property type="entry name" value="NIF3 (NGG1p interacting factor 3)-like"/>
    <property type="match status" value="2"/>
</dbReference>
<dbReference type="AlphaFoldDB" id="A0A382TPA7"/>
<dbReference type="FunFam" id="3.40.1390.30:FF:000001">
    <property type="entry name" value="GTP cyclohydrolase 1 type 2"/>
    <property type="match status" value="1"/>
</dbReference>
<name>A0A382TPA7_9ZZZZ</name>
<accession>A0A382TPA7</accession>
<dbReference type="SUPFAM" id="SSF102705">
    <property type="entry name" value="NIF3 (NGG1p interacting factor 3)-like"/>
    <property type="match status" value="1"/>
</dbReference>
<dbReference type="InterPro" id="IPR002678">
    <property type="entry name" value="DUF34/NIF3"/>
</dbReference>
<organism evidence="4">
    <name type="scientific">marine metagenome</name>
    <dbReference type="NCBI Taxonomy" id="408172"/>
    <lineage>
        <taxon>unclassified sequences</taxon>
        <taxon>metagenomes</taxon>
        <taxon>ecological metagenomes</taxon>
    </lineage>
</organism>
<dbReference type="GO" id="GO:0046872">
    <property type="term" value="F:metal ion binding"/>
    <property type="evidence" value="ECO:0007669"/>
    <property type="project" value="UniProtKB-KW"/>
</dbReference>
<feature type="transmembrane region" description="Helical" evidence="3">
    <location>
        <begin position="21"/>
        <end position="46"/>
    </location>
</feature>
<protein>
    <recommendedName>
        <fullName evidence="5">Nif3-like dinuclear metal center hexameric protein</fullName>
    </recommendedName>
</protein>
<sequence length="259" mass="28481">VFAYIKERSFEPVIFRDREKILKFFVNGFSLIYTGFMDILQLSYYLDNLLDIKQIKDSPNSMNGLQVQNTGDIKKIGLAVDLCTATIEKAIAVECNMLFVHHGMFWGGLKPIRGNFYNKISTMIRDNLGLYSAHLPLDMHPVLGNNIFLADQLELNEVEPFGEYEGQKIGLKGRLDLISAEKLGEKIEGKLGSPAKVIGSGEVRTLGIVSGGAADILSQAAADGLDAYLTGEGANHHYHEAIESRCVLILAGHYATETG</sequence>